<comment type="similarity">
    <text evidence="2 9">Belongs to the TRAFAC class OBG-HflX-like GTPase superfamily. OBG GTPase family.</text>
</comment>
<dbReference type="GO" id="GO:0005525">
    <property type="term" value="F:GTP binding"/>
    <property type="evidence" value="ECO:0007669"/>
    <property type="project" value="UniProtKB-UniRule"/>
</dbReference>
<evidence type="ECO:0000313" key="13">
    <source>
        <dbReference type="EMBL" id="AZU63485.1"/>
    </source>
</evidence>
<feature type="domain" description="OCT" evidence="11">
    <location>
        <begin position="350"/>
        <end position="428"/>
    </location>
</feature>
<dbReference type="HAMAP" id="MF_01454">
    <property type="entry name" value="GTPase_Obg"/>
    <property type="match status" value="1"/>
</dbReference>
<dbReference type="NCBIfam" id="TIGR02729">
    <property type="entry name" value="Obg_CgtA"/>
    <property type="match status" value="1"/>
</dbReference>
<dbReference type="NCBIfam" id="NF008956">
    <property type="entry name" value="PRK12299.1"/>
    <property type="match status" value="1"/>
</dbReference>
<evidence type="ECO:0000313" key="14">
    <source>
        <dbReference type="Proteomes" id="UP000282892"/>
    </source>
</evidence>
<comment type="subunit">
    <text evidence="9">Monomer.</text>
</comment>
<feature type="domain" description="OBG-type G" evidence="10">
    <location>
        <begin position="159"/>
        <end position="329"/>
    </location>
</feature>
<dbReference type="GO" id="GO:0005737">
    <property type="term" value="C:cytoplasm"/>
    <property type="evidence" value="ECO:0007669"/>
    <property type="project" value="UniProtKB-SubCell"/>
</dbReference>
<dbReference type="InterPro" id="IPR036346">
    <property type="entry name" value="GTP-bd_prot_GTP1/OBG_C_sf"/>
</dbReference>
<dbReference type="EC" id="3.6.5.-" evidence="9"/>
<feature type="binding site" evidence="9">
    <location>
        <begin position="310"/>
        <end position="312"/>
    </location>
    <ligand>
        <name>GTP</name>
        <dbReference type="ChEBI" id="CHEBI:37565"/>
    </ligand>
</feature>
<feature type="binding site" evidence="9">
    <location>
        <begin position="165"/>
        <end position="172"/>
    </location>
    <ligand>
        <name>GTP</name>
        <dbReference type="ChEBI" id="CHEBI:37565"/>
    </ligand>
</feature>
<dbReference type="OrthoDB" id="9807318at2"/>
<comment type="subcellular location">
    <subcellularLocation>
        <location evidence="9">Cytoplasm</location>
    </subcellularLocation>
</comment>
<sequence length="428" mass="47647">MFVDQVKIYVKGGDGGNGMVAYRREKYVPKGGPAGGDGGKGADVVFKVDEGLRTLMDFRYQRHFKASRGEHGMSKNQHGRNAKDMVVKVPPGTVVMDAETKIVIADLVEHGQQAVIAKGGRGGRGNSRFATPANPAPEIAENGEPGQERDVILELKLLADVGLVGFPSVGKSTLLSVVSSAKPKIAEYHFTTIVPNLGMVETEDNRSFVMADLPGLIEGAHAGVGLGHQFLRHIERTRVIVHVIDMAATEGRDPFDDYLTINRELKEYNLRLTERPQIIVANKMDMPDAEENLQRFKEQLEEEYPIYPISAITRKGLRELLFAVADKLEETPEFPLDHDEDEGVNRVLYKHEADPDAFVITREPDGSFVLSGEKLEKLFKMTDFSRDESVRRFSRQLRGLGVDDALRQRGAKDGDIVKLLEFEFEFIE</sequence>
<protein>
    <recommendedName>
        <fullName evidence="9">GTPase Obg</fullName>
        <ecNumber evidence="9">3.6.5.-</ecNumber>
    </recommendedName>
    <alternativeName>
        <fullName evidence="9">GTP-binding protein Obg</fullName>
    </alternativeName>
</protein>
<dbReference type="InterPro" id="IPR006073">
    <property type="entry name" value="GTP-bd"/>
</dbReference>
<dbReference type="EMBL" id="CP022572">
    <property type="protein sequence ID" value="AZU63485.1"/>
    <property type="molecule type" value="Genomic_DNA"/>
</dbReference>
<dbReference type="GO" id="GO:0003924">
    <property type="term" value="F:GTPase activity"/>
    <property type="evidence" value="ECO:0007669"/>
    <property type="project" value="UniProtKB-UniRule"/>
</dbReference>
<dbReference type="InterPro" id="IPR006169">
    <property type="entry name" value="GTP1_OBG_dom"/>
</dbReference>
<dbReference type="FunFam" id="3.40.50.300:FF:000515">
    <property type="entry name" value="GTPase Obg"/>
    <property type="match status" value="1"/>
</dbReference>
<dbReference type="Gene3D" id="2.70.210.12">
    <property type="entry name" value="GTP1/OBG domain"/>
    <property type="match status" value="1"/>
</dbReference>
<comment type="cofactor">
    <cofactor evidence="1 9">
        <name>Mg(2+)</name>
        <dbReference type="ChEBI" id="CHEBI:18420"/>
    </cofactor>
</comment>
<dbReference type="PANTHER" id="PTHR11702">
    <property type="entry name" value="DEVELOPMENTALLY REGULATED GTP-BINDING PROTEIN-RELATED"/>
    <property type="match status" value="1"/>
</dbReference>
<dbReference type="Gene3D" id="3.40.50.300">
    <property type="entry name" value="P-loop containing nucleotide triphosphate hydrolases"/>
    <property type="match status" value="1"/>
</dbReference>
<dbReference type="PROSITE" id="PS51881">
    <property type="entry name" value="OCT"/>
    <property type="match status" value="1"/>
</dbReference>
<organism evidence="13 14">
    <name type="scientific">Neobacillus mesonae</name>
    <dbReference type="NCBI Taxonomy" id="1193713"/>
    <lineage>
        <taxon>Bacteria</taxon>
        <taxon>Bacillati</taxon>
        <taxon>Bacillota</taxon>
        <taxon>Bacilli</taxon>
        <taxon>Bacillales</taxon>
        <taxon>Bacillaceae</taxon>
        <taxon>Neobacillus</taxon>
    </lineage>
</organism>
<evidence type="ECO:0000256" key="8">
    <source>
        <dbReference type="ARBA" id="ARBA00023134"/>
    </source>
</evidence>
<accession>A0A3Q9QUF2</accession>
<dbReference type="InterPro" id="IPR045086">
    <property type="entry name" value="OBG_GTPase"/>
</dbReference>
<dbReference type="SUPFAM" id="SSF82051">
    <property type="entry name" value="Obg GTP-binding protein N-terminal domain"/>
    <property type="match status" value="1"/>
</dbReference>
<feature type="binding site" evidence="9">
    <location>
        <begin position="212"/>
        <end position="215"/>
    </location>
    <ligand>
        <name>GTP</name>
        <dbReference type="ChEBI" id="CHEBI:37565"/>
    </ligand>
</feature>
<dbReference type="InterPro" id="IPR031167">
    <property type="entry name" value="G_OBG"/>
</dbReference>
<dbReference type="Gene3D" id="3.30.300.350">
    <property type="entry name" value="GTP-binding protein OBG, C-terminal domain"/>
    <property type="match status" value="1"/>
</dbReference>
<keyword evidence="7 9" id="KW-0460">Magnesium</keyword>
<evidence type="ECO:0000259" key="11">
    <source>
        <dbReference type="PROSITE" id="PS51881"/>
    </source>
</evidence>
<keyword evidence="3 9" id="KW-0963">Cytoplasm</keyword>
<dbReference type="NCBIfam" id="NF008954">
    <property type="entry name" value="PRK12296.1"/>
    <property type="match status" value="1"/>
</dbReference>
<proteinExistence type="inferred from homology"/>
<evidence type="ECO:0000256" key="9">
    <source>
        <dbReference type="HAMAP-Rule" id="MF_01454"/>
    </source>
</evidence>
<dbReference type="Pfam" id="PF01018">
    <property type="entry name" value="GTP1_OBG"/>
    <property type="match status" value="1"/>
</dbReference>
<dbReference type="NCBIfam" id="TIGR03595">
    <property type="entry name" value="Obg_CgtA_exten"/>
    <property type="match status" value="1"/>
</dbReference>
<dbReference type="InterPro" id="IPR006074">
    <property type="entry name" value="GTP1-OBG_CS"/>
</dbReference>
<evidence type="ECO:0000256" key="5">
    <source>
        <dbReference type="ARBA" id="ARBA00022741"/>
    </source>
</evidence>
<dbReference type="FunFam" id="2.70.210.12:FF:000001">
    <property type="entry name" value="GTPase Obg"/>
    <property type="match status" value="1"/>
</dbReference>
<reference evidence="13 14" key="1">
    <citation type="submission" date="2017-07" db="EMBL/GenBank/DDBJ databases">
        <title>The complete genome sequence of Bacillus mesonae strain H20-5, an efficient strain improving plant abiotic stress resistance.</title>
        <authorList>
            <person name="Kim S.Y."/>
            <person name="Song H."/>
            <person name="Sang M.K."/>
            <person name="Weon H.-Y."/>
            <person name="Song J."/>
        </authorList>
    </citation>
    <scope>NUCLEOTIDE SEQUENCE [LARGE SCALE GENOMIC DNA]</scope>
    <source>
        <strain evidence="13 14">H20-5</strain>
    </source>
</reference>
<feature type="domain" description="Obg" evidence="12">
    <location>
        <begin position="1"/>
        <end position="158"/>
    </location>
</feature>
<dbReference type="SUPFAM" id="SSF52540">
    <property type="entry name" value="P-loop containing nucleoside triphosphate hydrolases"/>
    <property type="match status" value="1"/>
</dbReference>
<dbReference type="Proteomes" id="UP000282892">
    <property type="component" value="Chromosome"/>
</dbReference>
<dbReference type="GO" id="GO:0000287">
    <property type="term" value="F:magnesium ion binding"/>
    <property type="evidence" value="ECO:0007669"/>
    <property type="project" value="InterPro"/>
</dbReference>
<name>A0A3Q9QUF2_9BACI</name>
<dbReference type="NCBIfam" id="NF008955">
    <property type="entry name" value="PRK12297.1"/>
    <property type="match status" value="1"/>
</dbReference>
<keyword evidence="5 9" id="KW-0547">Nucleotide-binding</keyword>
<evidence type="ECO:0000256" key="1">
    <source>
        <dbReference type="ARBA" id="ARBA00001946"/>
    </source>
</evidence>
<evidence type="ECO:0000256" key="2">
    <source>
        <dbReference type="ARBA" id="ARBA00007699"/>
    </source>
</evidence>
<dbReference type="STRING" id="1193713.GCA_001636315_01016"/>
<keyword evidence="4 9" id="KW-0479">Metal-binding</keyword>
<feature type="binding site" evidence="9">
    <location>
        <begin position="282"/>
        <end position="285"/>
    </location>
    <ligand>
        <name>GTP</name>
        <dbReference type="ChEBI" id="CHEBI:37565"/>
    </ligand>
</feature>
<dbReference type="Pfam" id="PF09269">
    <property type="entry name" value="DUF1967"/>
    <property type="match status" value="1"/>
</dbReference>
<dbReference type="PROSITE" id="PS51883">
    <property type="entry name" value="OBG"/>
    <property type="match status" value="1"/>
</dbReference>
<keyword evidence="8 9" id="KW-0342">GTP-binding</keyword>
<dbReference type="InterPro" id="IPR027417">
    <property type="entry name" value="P-loop_NTPase"/>
</dbReference>
<dbReference type="CDD" id="cd01898">
    <property type="entry name" value="Obg"/>
    <property type="match status" value="1"/>
</dbReference>
<evidence type="ECO:0000256" key="4">
    <source>
        <dbReference type="ARBA" id="ARBA00022723"/>
    </source>
</evidence>
<dbReference type="SUPFAM" id="SSF102741">
    <property type="entry name" value="Obg GTP-binding protein C-terminal domain"/>
    <property type="match status" value="1"/>
</dbReference>
<dbReference type="InterPro" id="IPR014100">
    <property type="entry name" value="GTP-bd_Obg/CgtA"/>
</dbReference>
<dbReference type="PROSITE" id="PS51710">
    <property type="entry name" value="G_OBG"/>
    <property type="match status" value="1"/>
</dbReference>
<dbReference type="InterPro" id="IPR015349">
    <property type="entry name" value="OCT_dom"/>
</dbReference>
<dbReference type="InterPro" id="IPR036726">
    <property type="entry name" value="GTP1_OBG_dom_sf"/>
</dbReference>
<dbReference type="Pfam" id="PF01926">
    <property type="entry name" value="MMR_HSR1"/>
    <property type="match status" value="1"/>
</dbReference>
<evidence type="ECO:0000256" key="6">
    <source>
        <dbReference type="ARBA" id="ARBA00022801"/>
    </source>
</evidence>
<evidence type="ECO:0000259" key="10">
    <source>
        <dbReference type="PROSITE" id="PS51710"/>
    </source>
</evidence>
<keyword evidence="14" id="KW-1185">Reference proteome</keyword>
<gene>
    <name evidence="9" type="primary">obg</name>
    <name evidence="13" type="ORF">CHR53_20675</name>
</gene>
<dbReference type="RefSeq" id="WP_066385915.1">
    <property type="nucleotide sequence ID" value="NZ_CP022572.1"/>
</dbReference>
<evidence type="ECO:0000256" key="3">
    <source>
        <dbReference type="ARBA" id="ARBA00022490"/>
    </source>
</evidence>
<dbReference type="GO" id="GO:0042254">
    <property type="term" value="P:ribosome biogenesis"/>
    <property type="evidence" value="ECO:0007669"/>
    <property type="project" value="UniProtKB-UniRule"/>
</dbReference>
<feature type="binding site" evidence="9">
    <location>
        <position position="192"/>
    </location>
    <ligand>
        <name>Mg(2+)</name>
        <dbReference type="ChEBI" id="CHEBI:18420"/>
    </ligand>
</feature>
<dbReference type="AlphaFoldDB" id="A0A3Q9QUF2"/>
<dbReference type="KEGG" id="nmk:CHR53_20675"/>
<evidence type="ECO:0000259" key="12">
    <source>
        <dbReference type="PROSITE" id="PS51883"/>
    </source>
</evidence>
<dbReference type="InterPro" id="IPR005225">
    <property type="entry name" value="Small_GTP-bd"/>
</dbReference>
<dbReference type="PRINTS" id="PR00326">
    <property type="entry name" value="GTP1OBG"/>
</dbReference>
<feature type="binding site" evidence="9">
    <location>
        <position position="172"/>
    </location>
    <ligand>
        <name>Mg(2+)</name>
        <dbReference type="ChEBI" id="CHEBI:18420"/>
    </ligand>
</feature>
<comment type="function">
    <text evidence="9">An essential GTPase which binds GTP, GDP and possibly (p)ppGpp with moderate affinity, with high nucleotide exchange rates and a fairly low GTP hydrolysis rate. Plays a role in control of the cell cycle, stress response, ribosome biogenesis and in those bacteria that undergo differentiation, in morphogenesis control.</text>
</comment>
<evidence type="ECO:0000256" key="7">
    <source>
        <dbReference type="ARBA" id="ARBA00022842"/>
    </source>
</evidence>
<dbReference type="PANTHER" id="PTHR11702:SF31">
    <property type="entry name" value="MITOCHONDRIAL RIBOSOME-ASSOCIATED GTPASE 2"/>
    <property type="match status" value="1"/>
</dbReference>
<dbReference type="NCBIfam" id="TIGR00231">
    <property type="entry name" value="small_GTP"/>
    <property type="match status" value="1"/>
</dbReference>
<feature type="binding site" evidence="9">
    <location>
        <begin position="190"/>
        <end position="194"/>
    </location>
    <ligand>
        <name>GTP</name>
        <dbReference type="ChEBI" id="CHEBI:37565"/>
    </ligand>
</feature>
<dbReference type="PROSITE" id="PS00905">
    <property type="entry name" value="GTP1_OBG"/>
    <property type="match status" value="1"/>
</dbReference>
<keyword evidence="6 9" id="KW-0378">Hydrolase</keyword>